<dbReference type="InterPro" id="IPR008868">
    <property type="entry name" value="TniB"/>
</dbReference>
<sequence>MDNYSHLHQDCIPKLEMNVDDRIQDIHKSRWIGYPAAQDAMHKMEGLLCHPRVSRMPNMLLVGATNNGKTEIVKRFCQLHLPDESFDTENLITPTMYFEAPPTPSEADFYTHILCKLYERVPASSIAAKRERTMSVLKRIELKVMIIDELHNILAGSSTKQQHFLNMIKYLSNQLQVSIVGCGTSDLLRAVSVDPQIQNRFPPTIIPRWKYNKSFRQLLSTFESVIPLKSRSSLHSPELSKKILAITEGSIGEISTLLNTAASYSLRNGREFIDLESIQKCGYIGPGMRMRENVNAL</sequence>
<evidence type="ECO:0000313" key="1">
    <source>
        <dbReference type="EMBL" id="MDX6850310.1"/>
    </source>
</evidence>
<comment type="caution">
    <text evidence="1">The sequence shown here is derived from an EMBL/GenBank/DDBJ whole genome shotgun (WGS) entry which is preliminary data.</text>
</comment>
<name>A0ABU4RZW5_9GAMM</name>
<gene>
    <name evidence="1" type="ORF">SCD92_13125</name>
</gene>
<protein>
    <submittedName>
        <fullName evidence="1">TniB family NTP-binding protein</fullName>
    </submittedName>
</protein>
<organism evidence="1 2">
    <name type="scientific">Gilvimarinus gilvus</name>
    <dbReference type="NCBI Taxonomy" id="3058038"/>
    <lineage>
        <taxon>Bacteria</taxon>
        <taxon>Pseudomonadati</taxon>
        <taxon>Pseudomonadota</taxon>
        <taxon>Gammaproteobacteria</taxon>
        <taxon>Cellvibrionales</taxon>
        <taxon>Cellvibrionaceae</taxon>
        <taxon>Gilvimarinus</taxon>
    </lineage>
</organism>
<dbReference type="Proteomes" id="UP001273505">
    <property type="component" value="Unassembled WGS sequence"/>
</dbReference>
<keyword evidence="2" id="KW-1185">Reference proteome</keyword>
<proteinExistence type="predicted"/>
<dbReference type="Gene3D" id="3.40.50.300">
    <property type="entry name" value="P-loop containing nucleotide triphosphate hydrolases"/>
    <property type="match status" value="1"/>
</dbReference>
<evidence type="ECO:0000313" key="2">
    <source>
        <dbReference type="Proteomes" id="UP001273505"/>
    </source>
</evidence>
<dbReference type="Pfam" id="PF05621">
    <property type="entry name" value="TniB"/>
    <property type="match status" value="1"/>
</dbReference>
<dbReference type="SUPFAM" id="SSF52540">
    <property type="entry name" value="P-loop containing nucleoside triphosphate hydrolases"/>
    <property type="match status" value="1"/>
</dbReference>
<reference evidence="1 2" key="1">
    <citation type="submission" date="2023-11" db="EMBL/GenBank/DDBJ databases">
        <title>Gilvimarinus fulvus sp. nov., isolated from the surface of Kelp.</title>
        <authorList>
            <person name="Sun Y.Y."/>
            <person name="Gong Y."/>
            <person name="Du Z.J."/>
        </authorList>
    </citation>
    <scope>NUCLEOTIDE SEQUENCE [LARGE SCALE GENOMIC DNA]</scope>
    <source>
        <strain evidence="1 2">SDUM040013</strain>
    </source>
</reference>
<dbReference type="InterPro" id="IPR027417">
    <property type="entry name" value="P-loop_NTPase"/>
</dbReference>
<dbReference type="EMBL" id="JAXAFO010000022">
    <property type="protein sequence ID" value="MDX6850310.1"/>
    <property type="molecule type" value="Genomic_DNA"/>
</dbReference>
<accession>A0ABU4RZW5</accession>
<dbReference type="RefSeq" id="WP_319835100.1">
    <property type="nucleotide sequence ID" value="NZ_JAXAFO010000022.1"/>
</dbReference>